<dbReference type="PANTHER" id="PTHR36927:SF3">
    <property type="entry name" value="GLUCANS BIOSYNTHESIS PROTEIN C"/>
    <property type="match status" value="1"/>
</dbReference>
<gene>
    <name evidence="3" type="ORF">ACFOWX_02040</name>
</gene>
<feature type="transmembrane region" description="Helical" evidence="1">
    <location>
        <begin position="20"/>
        <end position="40"/>
    </location>
</feature>
<dbReference type="EMBL" id="JBHSDH010000010">
    <property type="protein sequence ID" value="MFC4291188.1"/>
    <property type="molecule type" value="Genomic_DNA"/>
</dbReference>
<feature type="domain" description="Acyltransferase 3" evidence="2">
    <location>
        <begin position="16"/>
        <end position="363"/>
    </location>
</feature>
<evidence type="ECO:0000256" key="1">
    <source>
        <dbReference type="SAM" id="Phobius"/>
    </source>
</evidence>
<feature type="transmembrane region" description="Helical" evidence="1">
    <location>
        <begin position="248"/>
        <end position="268"/>
    </location>
</feature>
<dbReference type="Proteomes" id="UP001595887">
    <property type="component" value="Unassembled WGS sequence"/>
</dbReference>
<feature type="transmembrane region" description="Helical" evidence="1">
    <location>
        <begin position="220"/>
        <end position="236"/>
    </location>
</feature>
<keyword evidence="1" id="KW-1133">Transmembrane helix</keyword>
<feature type="transmembrane region" description="Helical" evidence="1">
    <location>
        <begin position="345"/>
        <end position="365"/>
    </location>
</feature>
<protein>
    <submittedName>
        <fullName evidence="3">Acyltransferase family protein</fullName>
    </submittedName>
</protein>
<accession>A0ABV8RDA3</accession>
<feature type="transmembrane region" description="Helical" evidence="1">
    <location>
        <begin position="98"/>
        <end position="118"/>
    </location>
</feature>
<keyword evidence="3" id="KW-0808">Transferase</keyword>
<dbReference type="InterPro" id="IPR050623">
    <property type="entry name" value="Glucan_succinyl_AcylTrfase"/>
</dbReference>
<evidence type="ECO:0000259" key="2">
    <source>
        <dbReference type="Pfam" id="PF01757"/>
    </source>
</evidence>
<name>A0ABV8RDA3_9SPHN</name>
<feature type="transmembrane region" description="Helical" evidence="1">
    <location>
        <begin position="153"/>
        <end position="174"/>
    </location>
</feature>
<dbReference type="Pfam" id="PF01757">
    <property type="entry name" value="Acyl_transf_3"/>
    <property type="match status" value="1"/>
</dbReference>
<feature type="transmembrane region" description="Helical" evidence="1">
    <location>
        <begin position="186"/>
        <end position="208"/>
    </location>
</feature>
<sequence length="395" mass="44927">MSHIAENLGTPPPRHYGLDWLRIAAFAILIGYHSLLPYAPHQWVVSSDRVSPWLAYVTEAISPWRLEVLFLVSGYATQAMLSRQRDIAAFAWVRSRRLLIPLLFGVAVIVPPQSWTALTLAGEYHRDYVTFWTQDYFRFSSTTGLFLPQWQHLWFLGYLFYYTLLFLLYVRLFRLPRWPSLLNRRYMLLILPAAFIAIARVGFASIYGEENHFFDDWQSYLHYCLPFMLGVMLARIPQLWEVVAANMLAAFALGIAAYLTAISIEMIQPDPKNWSTAISALFYMSDSIIAWSIMLGMVGLANRIFNRDHRWRLPLSRAIFPAYILHQTVIVLLASVFIGSSIPALLQWLIIIAVTTICCALAYLLGKLIPAVGLVIGMERSVPAKPSAAIIPAPN</sequence>
<keyword evidence="1" id="KW-0472">Membrane</keyword>
<evidence type="ECO:0000313" key="3">
    <source>
        <dbReference type="EMBL" id="MFC4291188.1"/>
    </source>
</evidence>
<comment type="caution">
    <text evidence="3">The sequence shown here is derived from an EMBL/GenBank/DDBJ whole genome shotgun (WGS) entry which is preliminary data.</text>
</comment>
<dbReference type="PANTHER" id="PTHR36927">
    <property type="entry name" value="BLR4337 PROTEIN"/>
    <property type="match status" value="1"/>
</dbReference>
<organism evidence="3 4">
    <name type="scientific">Sphingorhabdus arenilitoris</name>
    <dbReference type="NCBI Taxonomy" id="1490041"/>
    <lineage>
        <taxon>Bacteria</taxon>
        <taxon>Pseudomonadati</taxon>
        <taxon>Pseudomonadota</taxon>
        <taxon>Alphaproteobacteria</taxon>
        <taxon>Sphingomonadales</taxon>
        <taxon>Sphingomonadaceae</taxon>
        <taxon>Sphingorhabdus</taxon>
    </lineage>
</organism>
<dbReference type="InterPro" id="IPR002656">
    <property type="entry name" value="Acyl_transf_3_dom"/>
</dbReference>
<dbReference type="RefSeq" id="WP_381420779.1">
    <property type="nucleotide sequence ID" value="NZ_JBHSDH010000010.1"/>
</dbReference>
<keyword evidence="1" id="KW-0812">Transmembrane</keyword>
<feature type="transmembrane region" description="Helical" evidence="1">
    <location>
        <begin position="318"/>
        <end position="339"/>
    </location>
</feature>
<keyword evidence="3" id="KW-0012">Acyltransferase</keyword>
<reference evidence="4" key="1">
    <citation type="journal article" date="2019" name="Int. J. Syst. Evol. Microbiol.">
        <title>The Global Catalogue of Microorganisms (GCM) 10K type strain sequencing project: providing services to taxonomists for standard genome sequencing and annotation.</title>
        <authorList>
            <consortium name="The Broad Institute Genomics Platform"/>
            <consortium name="The Broad Institute Genome Sequencing Center for Infectious Disease"/>
            <person name="Wu L."/>
            <person name="Ma J."/>
        </authorList>
    </citation>
    <scope>NUCLEOTIDE SEQUENCE [LARGE SCALE GENOMIC DNA]</scope>
    <source>
        <strain evidence="4">CECT 8531</strain>
    </source>
</reference>
<keyword evidence="4" id="KW-1185">Reference proteome</keyword>
<feature type="transmembrane region" description="Helical" evidence="1">
    <location>
        <begin position="288"/>
        <end position="306"/>
    </location>
</feature>
<proteinExistence type="predicted"/>
<evidence type="ECO:0000313" key="4">
    <source>
        <dbReference type="Proteomes" id="UP001595887"/>
    </source>
</evidence>
<dbReference type="GO" id="GO:0016746">
    <property type="term" value="F:acyltransferase activity"/>
    <property type="evidence" value="ECO:0007669"/>
    <property type="project" value="UniProtKB-KW"/>
</dbReference>